<dbReference type="eggNOG" id="COG4636">
    <property type="taxonomic scope" value="Bacteria"/>
</dbReference>
<dbReference type="RefSeq" id="WP_015332846.1">
    <property type="nucleotide sequence ID" value="NC_020054.1"/>
</dbReference>
<gene>
    <name evidence="1" type="ORF">FAES_3740</name>
</gene>
<name>I0KC94_9BACT</name>
<dbReference type="STRING" id="1166018.FAES_3740"/>
<keyword evidence="2" id="KW-1185">Reference proteome</keyword>
<dbReference type="AlphaFoldDB" id="I0KC94"/>
<organism evidence="1 2">
    <name type="scientific">Fibrella aestuarina BUZ 2</name>
    <dbReference type="NCBI Taxonomy" id="1166018"/>
    <lineage>
        <taxon>Bacteria</taxon>
        <taxon>Pseudomonadati</taxon>
        <taxon>Bacteroidota</taxon>
        <taxon>Cytophagia</taxon>
        <taxon>Cytophagales</taxon>
        <taxon>Spirosomataceae</taxon>
        <taxon>Fibrella</taxon>
    </lineage>
</organism>
<protein>
    <submittedName>
        <fullName evidence="1">Uncharacterized protein</fullName>
    </submittedName>
</protein>
<evidence type="ECO:0000313" key="2">
    <source>
        <dbReference type="Proteomes" id="UP000011058"/>
    </source>
</evidence>
<evidence type="ECO:0000313" key="1">
    <source>
        <dbReference type="EMBL" id="CCH01747.1"/>
    </source>
</evidence>
<dbReference type="Proteomes" id="UP000011058">
    <property type="component" value="Chromosome"/>
</dbReference>
<dbReference type="InterPro" id="IPR012296">
    <property type="entry name" value="Nuclease_put_TT1808"/>
</dbReference>
<dbReference type="KEGG" id="fae:FAES_3740"/>
<dbReference type="SUPFAM" id="SSF52980">
    <property type="entry name" value="Restriction endonuclease-like"/>
    <property type="match status" value="1"/>
</dbReference>
<sequence length="60" mass="7031">MEPTTQFRLLTYPDYETLEQQSDIRYEFDAGQVYAMAGGTFNHNELVVNTMLALRDQRKI</sequence>
<proteinExistence type="predicted"/>
<dbReference type="Gene3D" id="3.90.1570.10">
    <property type="entry name" value="tt1808, chain A"/>
    <property type="match status" value="1"/>
</dbReference>
<dbReference type="InterPro" id="IPR011335">
    <property type="entry name" value="Restrct_endonuc-II-like"/>
</dbReference>
<reference evidence="1 2" key="1">
    <citation type="journal article" date="2012" name="J. Bacteriol.">
        <title>Genome Sequence of Fibrella aestuarina BUZ 2T, a Filamentous Marine Bacterium.</title>
        <authorList>
            <person name="Filippini M."/>
            <person name="Qi W."/>
            <person name="Blom J."/>
            <person name="Goesmann A."/>
            <person name="Smits T.H."/>
            <person name="Bagheri H.C."/>
        </authorList>
    </citation>
    <scope>NUCLEOTIDE SEQUENCE [LARGE SCALE GENOMIC DNA]</scope>
    <source>
        <strain evidence="2">BUZ 2T</strain>
    </source>
</reference>
<accession>I0KC94</accession>
<dbReference type="EMBL" id="HE796683">
    <property type="protein sequence ID" value="CCH01747.1"/>
    <property type="molecule type" value="Genomic_DNA"/>
</dbReference>
<dbReference type="OrthoDB" id="668969at2"/>
<dbReference type="HOGENOM" id="CLU_2934693_0_0_10"/>